<feature type="region of interest" description="Disordered" evidence="1">
    <location>
        <begin position="110"/>
        <end position="166"/>
    </location>
</feature>
<evidence type="ECO:0000256" key="1">
    <source>
        <dbReference type="SAM" id="MobiDB-lite"/>
    </source>
</evidence>
<evidence type="ECO:0000313" key="3">
    <source>
        <dbReference type="Proteomes" id="UP000005709"/>
    </source>
</evidence>
<proteinExistence type="predicted"/>
<comment type="caution">
    <text evidence="2">The sequence shown here is derived from an EMBL/GenBank/DDBJ whole genome shotgun (WGS) entry which is preliminary data.</text>
</comment>
<name>C8PIP4_9BACT</name>
<dbReference type="STRING" id="824.CGRAC_0578"/>
<dbReference type="RefSeq" id="WP_005872560.1">
    <property type="nucleotide sequence ID" value="NZ_ACYG01000027.1"/>
</dbReference>
<feature type="compositionally biased region" description="Polar residues" evidence="1">
    <location>
        <begin position="116"/>
        <end position="130"/>
    </location>
</feature>
<gene>
    <name evidence="2" type="ORF">CAMGR0001_1705</name>
</gene>
<reference evidence="2 3" key="1">
    <citation type="submission" date="2009-07" db="EMBL/GenBank/DDBJ databases">
        <authorList>
            <person name="Madupu R."/>
            <person name="Sebastian Y."/>
            <person name="Durkin A.S."/>
            <person name="Torralba M."/>
            <person name="Methe B."/>
            <person name="Sutton G.G."/>
            <person name="Strausberg R.L."/>
            <person name="Nelson K.E."/>
        </authorList>
    </citation>
    <scope>NUCLEOTIDE SEQUENCE [LARGE SCALE GENOMIC DNA]</scope>
    <source>
        <strain evidence="2 3">RM3268</strain>
    </source>
</reference>
<dbReference type="EMBL" id="ACYG01000027">
    <property type="protein sequence ID" value="EEV17409.1"/>
    <property type="molecule type" value="Genomic_DNA"/>
</dbReference>
<keyword evidence="3" id="KW-1185">Reference proteome</keyword>
<accession>C8PIP4</accession>
<dbReference type="AlphaFoldDB" id="C8PIP4"/>
<sequence>MKIGKSHVFVLILALIIIYAAFISGSGGYCSAREFFSGRHDEEDDACIAKLVKRADDGNSFAESRLRYPTMEYIKRVCEKGVENLSERERYYFQGFGGDRCEIWGFKTPKSKGGEANTTSDDTNVTSGERNLTRAEANNGEARTTGSKADKTKREGNSTEEQNTGR</sequence>
<evidence type="ECO:0000313" key="2">
    <source>
        <dbReference type="EMBL" id="EEV17409.1"/>
    </source>
</evidence>
<feature type="compositionally biased region" description="Basic and acidic residues" evidence="1">
    <location>
        <begin position="148"/>
        <end position="157"/>
    </location>
</feature>
<dbReference type="Proteomes" id="UP000005709">
    <property type="component" value="Unassembled WGS sequence"/>
</dbReference>
<protein>
    <submittedName>
        <fullName evidence="2">Uncharacterized protein</fullName>
    </submittedName>
</protein>
<organism evidence="2 3">
    <name type="scientific">Campylobacter gracilis RM3268</name>
    <dbReference type="NCBI Taxonomy" id="553220"/>
    <lineage>
        <taxon>Bacteria</taxon>
        <taxon>Pseudomonadati</taxon>
        <taxon>Campylobacterota</taxon>
        <taxon>Epsilonproteobacteria</taxon>
        <taxon>Campylobacterales</taxon>
        <taxon>Campylobacteraceae</taxon>
        <taxon>Campylobacter</taxon>
    </lineage>
</organism>